<dbReference type="InterPro" id="IPR011990">
    <property type="entry name" value="TPR-like_helical_dom_sf"/>
</dbReference>
<dbReference type="InterPro" id="IPR019734">
    <property type="entry name" value="TPR_rpt"/>
</dbReference>
<accession>A0A934R721</accession>
<dbReference type="SMART" id="SM00028">
    <property type="entry name" value="TPR"/>
    <property type="match status" value="2"/>
</dbReference>
<feature type="transmembrane region" description="Helical" evidence="4">
    <location>
        <begin position="160"/>
        <end position="178"/>
    </location>
</feature>
<keyword evidence="1" id="KW-0677">Repeat</keyword>
<proteinExistence type="predicted"/>
<comment type="caution">
    <text evidence="5">The sequence shown here is derived from an EMBL/GenBank/DDBJ whole genome shotgun (WGS) entry which is preliminary data.</text>
</comment>
<reference evidence="5" key="1">
    <citation type="submission" date="2021-01" db="EMBL/GenBank/DDBJ databases">
        <title>Modified the classification status of verrucomicrobia.</title>
        <authorList>
            <person name="Feng X."/>
        </authorList>
    </citation>
    <scope>NUCLEOTIDE SEQUENCE</scope>
    <source>
        <strain evidence="5">JCM 18052</strain>
    </source>
</reference>
<keyword evidence="4" id="KW-0472">Membrane</keyword>
<keyword evidence="4" id="KW-0812">Transmembrane</keyword>
<gene>
    <name evidence="5" type="ORF">JIN84_11750</name>
</gene>
<dbReference type="PROSITE" id="PS50005">
    <property type="entry name" value="TPR"/>
    <property type="match status" value="1"/>
</dbReference>
<dbReference type="AlphaFoldDB" id="A0A934R721"/>
<dbReference type="SUPFAM" id="SSF48452">
    <property type="entry name" value="TPR-like"/>
    <property type="match status" value="1"/>
</dbReference>
<dbReference type="RefSeq" id="WP_200351234.1">
    <property type="nucleotide sequence ID" value="NZ_BAABHZ010000006.1"/>
</dbReference>
<evidence type="ECO:0000313" key="6">
    <source>
        <dbReference type="Proteomes" id="UP000600139"/>
    </source>
</evidence>
<dbReference type="EMBL" id="JAENIK010000011">
    <property type="protein sequence ID" value="MBK1816289.1"/>
    <property type="molecule type" value="Genomic_DNA"/>
</dbReference>
<feature type="transmembrane region" description="Helical" evidence="4">
    <location>
        <begin position="127"/>
        <end position="148"/>
    </location>
</feature>
<evidence type="ECO:0000256" key="3">
    <source>
        <dbReference type="PROSITE-ProRule" id="PRU00339"/>
    </source>
</evidence>
<keyword evidence="2 3" id="KW-0802">TPR repeat</keyword>
<dbReference type="Proteomes" id="UP000600139">
    <property type="component" value="Unassembled WGS sequence"/>
</dbReference>
<feature type="repeat" description="TPR" evidence="3">
    <location>
        <begin position="56"/>
        <end position="89"/>
    </location>
</feature>
<dbReference type="Gene3D" id="1.25.40.10">
    <property type="entry name" value="Tetratricopeptide repeat domain"/>
    <property type="match status" value="1"/>
</dbReference>
<protein>
    <submittedName>
        <fullName evidence="5">Tetratricopeptide repeat protein</fullName>
    </submittedName>
</protein>
<name>A0A934R721_9BACT</name>
<dbReference type="InterPro" id="IPR013105">
    <property type="entry name" value="TPR_2"/>
</dbReference>
<keyword evidence="6" id="KW-1185">Reference proteome</keyword>
<organism evidence="5 6">
    <name type="scientific">Luteolibacter yonseiensis</name>
    <dbReference type="NCBI Taxonomy" id="1144680"/>
    <lineage>
        <taxon>Bacteria</taxon>
        <taxon>Pseudomonadati</taxon>
        <taxon>Verrucomicrobiota</taxon>
        <taxon>Verrucomicrobiia</taxon>
        <taxon>Verrucomicrobiales</taxon>
        <taxon>Verrucomicrobiaceae</taxon>
        <taxon>Luteolibacter</taxon>
    </lineage>
</organism>
<sequence length="250" mass="26783">MIRNLLLGWLCLVVGITHVSAGAYIFDDANAKFKSGDHAGAVAVYEKILENGSPDAAVYYNLGNSYQNLKQYGPAILAYERARLLTPRDPDLAANLSLARKAATAFEGSETGPKWLAVLSYLSRNEWSYLVVAGVLFLGAITLLYGAVRLPRQVVKWASAAGGLAVLSIIAGSTALYLRRGESERGVVLKENAAIRLSPFDGAESLGTPGLGKTVHLGVKNGGYQYVEIPGASLRGWMAEAEVERIEKDP</sequence>
<evidence type="ECO:0000313" key="5">
    <source>
        <dbReference type="EMBL" id="MBK1816289.1"/>
    </source>
</evidence>
<keyword evidence="4" id="KW-1133">Transmembrane helix</keyword>
<evidence type="ECO:0000256" key="4">
    <source>
        <dbReference type="SAM" id="Phobius"/>
    </source>
</evidence>
<evidence type="ECO:0000256" key="2">
    <source>
        <dbReference type="ARBA" id="ARBA00022803"/>
    </source>
</evidence>
<evidence type="ECO:0000256" key="1">
    <source>
        <dbReference type="ARBA" id="ARBA00022737"/>
    </source>
</evidence>
<dbReference type="Pfam" id="PF07719">
    <property type="entry name" value="TPR_2"/>
    <property type="match status" value="1"/>
</dbReference>